<reference evidence="3 4" key="1">
    <citation type="submission" date="2019-11" db="EMBL/GenBank/DDBJ databases">
        <authorList>
            <person name="Ren C."/>
            <person name="Wang H."/>
            <person name="Xu Y."/>
        </authorList>
    </citation>
    <scope>NUCLEOTIDE SEQUENCE [LARGE SCALE GENOMIC DNA]</scope>
    <source>
        <strain evidence="3 4">LBM 19010</strain>
    </source>
</reference>
<keyword evidence="2" id="KW-0472">Membrane</keyword>
<dbReference type="InterPro" id="IPR023299">
    <property type="entry name" value="ATPase_P-typ_cyto_dom_N"/>
</dbReference>
<dbReference type="PANTHER" id="PTHR12239:SF41">
    <property type="entry name" value="MEMBRANE ASSOCIATED PROTEIN, PUTATIVE-RELATED"/>
    <property type="match status" value="1"/>
</dbReference>
<feature type="compositionally biased region" description="Basic and acidic residues" evidence="1">
    <location>
        <begin position="322"/>
        <end position="344"/>
    </location>
</feature>
<dbReference type="InterPro" id="IPR023214">
    <property type="entry name" value="HAD_sf"/>
</dbReference>
<feature type="region of interest" description="Disordered" evidence="1">
    <location>
        <begin position="1"/>
        <end position="206"/>
    </location>
</feature>
<dbReference type="AlphaFoldDB" id="A0A859DQM8"/>
<feature type="compositionally biased region" description="Basic and acidic residues" evidence="1">
    <location>
        <begin position="402"/>
        <end position="416"/>
    </location>
</feature>
<protein>
    <submittedName>
        <fullName evidence="3">Uncharacterized protein</fullName>
    </submittedName>
</protein>
<dbReference type="InterPro" id="IPR052293">
    <property type="entry name" value="SRRP"/>
</dbReference>
<feature type="compositionally biased region" description="Basic and acidic residues" evidence="1">
    <location>
        <begin position="34"/>
        <end position="174"/>
    </location>
</feature>
<sequence>MENQDKNHIADTPENSLQKPEEPMADAMAFSSTAKKERREEAEQKLEEQRRREEEEKRRQEEEKCRKALQEKQEREAREKKAQEERKQREEQEKHRQELQEKQDHEAREKAEREEKERQEALQKKQQQEEEERAREREQAEEEREQKKGQEERVRQEAKESAATEKQKKHEEKKNRRKKKKEEMSLRKQDKLRRRNKKETAEEEDPYYGLKLKSREEYQKEYEETLSFKPIRPEEDSEKTGTFTYLFDKDDTGIDPAMREKLKNLHEKRRRRVNEVVKETGTNDVAKEDIYSITTAISLDDIRKEAAKKGVDISQQPIPLEEPQKPRERPRKEEDKPSIQDPQERPLPMQAVQNPQIDAHLPEGEKTTYRPTGTPVHIVPLNDLTTPVFNESRAYPRVSRSAPKEEKMPRKEERASRPVIAAPAAEKQEETAIPVSRPVVPAKVPDRFADAAVPIDKTDVKEKPLKKKASGRPIVQLTEKSAPADQPQEPVKEAELPKKKSSSRTPVQPDKKIQEPQHRTPPVEKPAARKPQPLHIAGRPEELDDYNAPEDAAAIFHQLGGDLRELALRLSITGICSVLELIFGVMGEFGILGTSALGTTVYLLSSLVFLAVAVAFCGVTVFGGLKALVRLRANADSGVAVASIVGLIQGVYSLFAQNAFGKGQLYLYTVVVCAALFLNTLGKLLMVRRVNKNFHYITSPGKKYAVEKFDDHNTALQMAEGVTIDTPEIACQRETGFLKNFLRLSYSDDPSDRSSQFLAPVLFCASLILFLLMLLFIQPGDVGSALTAFAAATCASIPLMNMLSVNLPLSRVSHVATQCGGMIIGFPAVQYFSGANAVLVDAKDLFPRGSIVLNGIKTFRGQQMDSAIIDAAALLQAAGGPLSSLFSQITRSQMAGAPKVENIQYEDGLGISGWVGGRRVLIGSRKLLSHHNVTPSSEELEKKYMKGGRQVVYLSVSGELSAMFIITYKADRHRSQELQRMEDNGISLIVRSNDPNVTAPFLAALFGLDTHTVRVLPDRLGQVYESMEKQPKKEANALIATRGRTTTMMRLVTACVRQRSNISLAVVLQNVSAVLGFVLVAFLCWQKGMQQVSTLGIFIYEAFWCLAIWLVPKLRKP</sequence>
<feature type="transmembrane region" description="Helical" evidence="2">
    <location>
        <begin position="1062"/>
        <end position="1085"/>
    </location>
</feature>
<dbReference type="Gene3D" id="3.40.1110.10">
    <property type="entry name" value="Calcium-transporting ATPase, cytoplasmic domain N"/>
    <property type="match status" value="1"/>
</dbReference>
<feature type="transmembrane region" description="Helical" evidence="2">
    <location>
        <begin position="601"/>
        <end position="625"/>
    </location>
</feature>
<dbReference type="PANTHER" id="PTHR12239">
    <property type="entry name" value="PROTEIN CBG20215-RELATED"/>
    <property type="match status" value="1"/>
</dbReference>
<keyword evidence="2" id="KW-1133">Transmembrane helix</keyword>
<proteinExistence type="predicted"/>
<feature type="transmembrane region" description="Helical" evidence="2">
    <location>
        <begin position="1092"/>
        <end position="1111"/>
    </location>
</feature>
<feature type="transmembrane region" description="Helical" evidence="2">
    <location>
        <begin position="757"/>
        <end position="777"/>
    </location>
</feature>
<evidence type="ECO:0000313" key="3">
    <source>
        <dbReference type="EMBL" id="QKN23082.1"/>
    </source>
</evidence>
<feature type="transmembrane region" description="Helical" evidence="2">
    <location>
        <begin position="783"/>
        <end position="803"/>
    </location>
</feature>
<dbReference type="EMBL" id="CP046051">
    <property type="protein sequence ID" value="QKN23082.1"/>
    <property type="molecule type" value="Genomic_DNA"/>
</dbReference>
<dbReference type="Gene3D" id="3.40.50.1000">
    <property type="entry name" value="HAD superfamily/HAD-like"/>
    <property type="match status" value="1"/>
</dbReference>
<dbReference type="RefSeq" id="WP_174192589.1">
    <property type="nucleotide sequence ID" value="NZ_CP046051.1"/>
</dbReference>
<evidence type="ECO:0000256" key="1">
    <source>
        <dbReference type="SAM" id="MobiDB-lite"/>
    </source>
</evidence>
<dbReference type="Proteomes" id="UP000501316">
    <property type="component" value="Chromosome"/>
</dbReference>
<name>A0A859DQM8_9FIRM</name>
<feature type="transmembrane region" description="Helical" evidence="2">
    <location>
        <begin position="665"/>
        <end position="686"/>
    </location>
</feature>
<evidence type="ECO:0000313" key="4">
    <source>
        <dbReference type="Proteomes" id="UP000501316"/>
    </source>
</evidence>
<accession>A0A859DQM8</accession>
<dbReference type="GO" id="GO:0000166">
    <property type="term" value="F:nucleotide binding"/>
    <property type="evidence" value="ECO:0007669"/>
    <property type="project" value="InterPro"/>
</dbReference>
<organism evidence="3 4">
    <name type="scientific">Caproicibacterium lactatifermentans</name>
    <dbReference type="NCBI Taxonomy" id="2666138"/>
    <lineage>
        <taxon>Bacteria</taxon>
        <taxon>Bacillati</taxon>
        <taxon>Bacillota</taxon>
        <taxon>Clostridia</taxon>
        <taxon>Eubacteriales</taxon>
        <taxon>Oscillospiraceae</taxon>
        <taxon>Caproicibacterium</taxon>
    </lineage>
</organism>
<feature type="compositionally biased region" description="Basic and acidic residues" evidence="1">
    <location>
        <begin position="509"/>
        <end position="522"/>
    </location>
</feature>
<feature type="transmembrane region" description="Helical" evidence="2">
    <location>
        <begin position="637"/>
        <end position="659"/>
    </location>
</feature>
<feature type="region of interest" description="Disordered" evidence="1">
    <location>
        <begin position="308"/>
        <end position="534"/>
    </location>
</feature>
<keyword evidence="2" id="KW-0812">Transmembrane</keyword>
<dbReference type="KEGG" id="clf:GJQ69_00425"/>
<evidence type="ECO:0000256" key="2">
    <source>
        <dbReference type="SAM" id="Phobius"/>
    </source>
</evidence>
<dbReference type="SUPFAM" id="SSF81660">
    <property type="entry name" value="Metal cation-transporting ATPase, ATP-binding domain N"/>
    <property type="match status" value="1"/>
</dbReference>
<feature type="compositionally biased region" description="Basic and acidic residues" evidence="1">
    <location>
        <begin position="1"/>
        <end position="11"/>
    </location>
</feature>
<gene>
    <name evidence="3" type="ORF">GJQ69_00425</name>
</gene>